<dbReference type="InterPro" id="IPR056924">
    <property type="entry name" value="SH3_Tf2-1"/>
</dbReference>
<evidence type="ECO:0000256" key="5">
    <source>
        <dbReference type="ARBA" id="ARBA00022759"/>
    </source>
</evidence>
<dbReference type="InterPro" id="IPR001584">
    <property type="entry name" value="Integrase_cat-core"/>
</dbReference>
<keyword evidence="5" id="KW-0255">Endonuclease</keyword>
<dbReference type="GO" id="GO:0006508">
    <property type="term" value="P:proteolysis"/>
    <property type="evidence" value="ECO:0007669"/>
    <property type="project" value="UniProtKB-KW"/>
</dbReference>
<dbReference type="FunFam" id="3.10.10.10:FF:000007">
    <property type="entry name" value="Retrovirus-related Pol polyprotein from transposon 17.6-like Protein"/>
    <property type="match status" value="1"/>
</dbReference>
<evidence type="ECO:0000259" key="9">
    <source>
        <dbReference type="PROSITE" id="PS50878"/>
    </source>
</evidence>
<keyword evidence="4" id="KW-0540">Nuclease</keyword>
<proteinExistence type="predicted"/>
<dbReference type="CDD" id="cd09274">
    <property type="entry name" value="RNase_HI_RT_Ty3"/>
    <property type="match status" value="1"/>
</dbReference>
<comment type="caution">
    <text evidence="11">The sequence shown here is derived from an EMBL/GenBank/DDBJ whole genome shotgun (WGS) entry which is preliminary data.</text>
</comment>
<dbReference type="CDD" id="cd01647">
    <property type="entry name" value="RT_LTR"/>
    <property type="match status" value="1"/>
</dbReference>
<sequence length="1299" mass="146693">MKVLLGGYKRLCEAKAEQEEKLVSMDSLLQSVVATLERMEIHDGKRVEKPEASQQSPRGSISSVTPLRGAGESPILLDNKSSLLRRIEMLVFDGAGPYEWFSKVERFFRVGKYQDPDKLDLRLFLRFGESVENDLGNRLFAIKQYGSVAAYVTEFEDLSAQGLPNQKAAVLRMESSSFCQMIGERNGKSVAHTRQYTVRTGAPQHQQRLVAPHVAVEQVAQQAAPGRQFLPPRQRHTGEELDAMWSKNICFKCKGKYFRGHVCPLKELQILTVVDGLELEVLEEEFAEGLEIVAQEAPVLCCLSMNSFLGKHSPRTTKLQGILGKTRFVILIDSGICRDVKFQLGSVEFQGNFITLDLGGVDVILGVEWLETLGTCEVDWKAQIWRFTYRGQHVLLQGDYSLHYPALSLKTFAVPDDQLMVLANTQVSLPEQLLVPAIADVLSDFAKAFGLPTGLPPVRGQEHTITLLLGVTTITVRPYRYPHSTKDVMEKMVADMLSTGIIRPSTSPFSSPVLLVKKKDSSWRFCVDYRALNRATIPDKFPIPVIEQLLDHELHGVVIFSKIDLRSGYHQILMKEEDIQKTAFRTLEGHYEFLVMPFGLTNAPSTFQALMNKVFKPYLRRFVVVFFDDILIYSASLDEHVLHLRMVLQLLLDNQLYANFKKCLFGEPQVEYLGHIISSEGVATDKAKTESMLNWPTPANIKQLRGFLGLTGYYRKFVQGYGIIAKPLTELLKKDQFSWSSLAQQAFDKLKEAMAAVPVLGLPDFTKVFILETDASGTGVGAVLIQDKRPLAYFSHGLTAREQLKPANERELMAIVLAVLKWKHYLLGRRFEVHTDQRSLKFLLEQKEVNMEYQKWLVKLLGFDMEIVYKPGVENKAADGLSRIPHSVSALLLALTVPAVVQLKDLYAEIASDKGIQSLIAQVKQEPESKVHYSVCDGRPWRHSENFEGNTHKYSTLSPAGLLQPLPIPLGIWEDISLDFIEGLPTSGCVNVILVVVDRLSKAAHFIGLKHPFKAIDVAQKFVAEVVRLHGFPKSIVSDRDRIFLGEVWSDMFRLAGTKLKYSTAYHPQFDGQTEVLNQCLETYLRCFASSHTKTWQRFLAWAEFAYNTSYHSAIQTSPFMMVYGKEPPQIVSFEAGSTKNWELAVQLRERDLMISRMRENLFRAQELMKKNADKKRRDVLFQVGDWVYLKLQPYRQLSVSRRICHKLAAKFFGPFLVTERIGQVAYRLQLPVSTKIHNVFHVSQLKAVLGSHHSIQATDPPELIEDEFLASNGKSSSSVADHADLAEDAGQVQNMQNM</sequence>
<gene>
    <name evidence="11" type="ORF">ISN45_Aa07g032990</name>
</gene>
<evidence type="ECO:0000259" key="10">
    <source>
        <dbReference type="PROSITE" id="PS50994"/>
    </source>
</evidence>
<dbReference type="PANTHER" id="PTHR37984">
    <property type="entry name" value="PROTEIN CBG26694"/>
    <property type="match status" value="1"/>
</dbReference>
<dbReference type="Pfam" id="PF24626">
    <property type="entry name" value="SH3_Tf2-1"/>
    <property type="match status" value="1"/>
</dbReference>
<evidence type="ECO:0000256" key="6">
    <source>
        <dbReference type="ARBA" id="ARBA00022801"/>
    </source>
</evidence>
<evidence type="ECO:0000313" key="12">
    <source>
        <dbReference type="Proteomes" id="UP000694240"/>
    </source>
</evidence>
<evidence type="ECO:0000256" key="7">
    <source>
        <dbReference type="ARBA" id="ARBA00022918"/>
    </source>
</evidence>
<dbReference type="PROSITE" id="PS50994">
    <property type="entry name" value="INTEGRASE"/>
    <property type="match status" value="1"/>
</dbReference>
<dbReference type="Proteomes" id="UP000694240">
    <property type="component" value="Chromosome 12"/>
</dbReference>
<keyword evidence="12" id="KW-1185">Reference proteome</keyword>
<reference evidence="11 12" key="1">
    <citation type="submission" date="2020-12" db="EMBL/GenBank/DDBJ databases">
        <title>Concerted genomic and epigenomic changes stabilize Arabidopsis allopolyploids.</title>
        <authorList>
            <person name="Chen Z."/>
        </authorList>
    </citation>
    <scope>NUCLEOTIDE SEQUENCE [LARGE SCALE GENOMIC DNA]</scope>
    <source>
        <strain evidence="11">Allo738</strain>
        <tissue evidence="11">Leaf</tissue>
    </source>
</reference>
<dbReference type="PROSITE" id="PS50878">
    <property type="entry name" value="RT_POL"/>
    <property type="match status" value="1"/>
</dbReference>
<keyword evidence="7 11" id="KW-0695">RNA-directed DNA polymerase</keyword>
<dbReference type="EMBL" id="JAEFBK010000012">
    <property type="protein sequence ID" value="KAG7543381.1"/>
    <property type="molecule type" value="Genomic_DNA"/>
</dbReference>
<evidence type="ECO:0000256" key="8">
    <source>
        <dbReference type="SAM" id="MobiDB-lite"/>
    </source>
</evidence>
<dbReference type="InterPro" id="IPR000477">
    <property type="entry name" value="RT_dom"/>
</dbReference>
<organism evidence="11 12">
    <name type="scientific">Arabidopsis thaliana x Arabidopsis arenosa</name>
    <dbReference type="NCBI Taxonomy" id="1240361"/>
    <lineage>
        <taxon>Eukaryota</taxon>
        <taxon>Viridiplantae</taxon>
        <taxon>Streptophyta</taxon>
        <taxon>Embryophyta</taxon>
        <taxon>Tracheophyta</taxon>
        <taxon>Spermatophyta</taxon>
        <taxon>Magnoliopsida</taxon>
        <taxon>eudicotyledons</taxon>
        <taxon>Gunneridae</taxon>
        <taxon>Pentapetalae</taxon>
        <taxon>rosids</taxon>
        <taxon>malvids</taxon>
        <taxon>Brassicales</taxon>
        <taxon>Brassicaceae</taxon>
        <taxon>Camelineae</taxon>
        <taxon>Arabidopsis</taxon>
    </lineage>
</organism>
<dbReference type="CDD" id="cd00303">
    <property type="entry name" value="retropepsin_like"/>
    <property type="match status" value="1"/>
</dbReference>
<dbReference type="GO" id="GO:0015074">
    <property type="term" value="P:DNA integration"/>
    <property type="evidence" value="ECO:0007669"/>
    <property type="project" value="InterPro"/>
</dbReference>
<dbReference type="InterPro" id="IPR050951">
    <property type="entry name" value="Retrovirus_Pol_polyprotein"/>
</dbReference>
<evidence type="ECO:0000256" key="1">
    <source>
        <dbReference type="ARBA" id="ARBA00022670"/>
    </source>
</evidence>
<keyword evidence="3" id="KW-0548">Nucleotidyltransferase</keyword>
<evidence type="ECO:0000256" key="2">
    <source>
        <dbReference type="ARBA" id="ARBA00022679"/>
    </source>
</evidence>
<evidence type="ECO:0000256" key="4">
    <source>
        <dbReference type="ARBA" id="ARBA00022722"/>
    </source>
</evidence>
<keyword evidence="2" id="KW-0808">Transferase</keyword>
<dbReference type="FunFam" id="3.30.70.270:FF:000020">
    <property type="entry name" value="Transposon Tf2-6 polyprotein-like Protein"/>
    <property type="match status" value="1"/>
</dbReference>
<dbReference type="InterPro" id="IPR041373">
    <property type="entry name" value="RT_RNaseH"/>
</dbReference>
<name>A0A8T1YAA5_9BRAS</name>
<keyword evidence="6" id="KW-0378">Hydrolase</keyword>
<feature type="region of interest" description="Disordered" evidence="8">
    <location>
        <begin position="44"/>
        <end position="67"/>
    </location>
</feature>
<dbReference type="GO" id="GO:0008233">
    <property type="term" value="F:peptidase activity"/>
    <property type="evidence" value="ECO:0007669"/>
    <property type="project" value="UniProtKB-KW"/>
</dbReference>
<accession>A0A8T1YAA5</accession>
<feature type="compositionally biased region" description="Polar residues" evidence="8">
    <location>
        <begin position="52"/>
        <end position="65"/>
    </location>
</feature>
<evidence type="ECO:0000313" key="11">
    <source>
        <dbReference type="EMBL" id="KAG7543381.1"/>
    </source>
</evidence>
<dbReference type="PANTHER" id="PTHR37984:SF5">
    <property type="entry name" value="PROTEIN NYNRIN-LIKE"/>
    <property type="match status" value="1"/>
</dbReference>
<feature type="domain" description="Integrase catalytic" evidence="10">
    <location>
        <begin position="963"/>
        <end position="1127"/>
    </location>
</feature>
<dbReference type="GO" id="GO:0003964">
    <property type="term" value="F:RNA-directed DNA polymerase activity"/>
    <property type="evidence" value="ECO:0007669"/>
    <property type="project" value="UniProtKB-KW"/>
</dbReference>
<feature type="domain" description="Reverse transcriptase" evidence="9">
    <location>
        <begin position="497"/>
        <end position="677"/>
    </location>
</feature>
<keyword evidence="1" id="KW-0645">Protease</keyword>
<dbReference type="Pfam" id="PF00078">
    <property type="entry name" value="RVT_1"/>
    <property type="match status" value="1"/>
</dbReference>
<dbReference type="Pfam" id="PF17917">
    <property type="entry name" value="RT_RNaseH"/>
    <property type="match status" value="1"/>
</dbReference>
<protein>
    <submittedName>
        <fullName evidence="11">Reverse transcriptase domain</fullName>
    </submittedName>
</protein>
<evidence type="ECO:0000256" key="3">
    <source>
        <dbReference type="ARBA" id="ARBA00022695"/>
    </source>
</evidence>
<dbReference type="GO" id="GO:0004519">
    <property type="term" value="F:endonuclease activity"/>
    <property type="evidence" value="ECO:0007669"/>
    <property type="project" value="UniProtKB-KW"/>
</dbReference>